<keyword evidence="1" id="KW-0472">Membrane</keyword>
<keyword evidence="1" id="KW-1133">Transmembrane helix</keyword>
<feature type="transmembrane region" description="Helical" evidence="1">
    <location>
        <begin position="30"/>
        <end position="53"/>
    </location>
</feature>
<dbReference type="RefSeq" id="WP_106703087.1">
    <property type="nucleotide sequence ID" value="NZ_CP027666.1"/>
</dbReference>
<reference evidence="2 3" key="1">
    <citation type="submission" date="2018-03" db="EMBL/GenBank/DDBJ databases">
        <title>Genome sequencing of Ottowia sp.</title>
        <authorList>
            <person name="Kim S.-J."/>
            <person name="Heo J."/>
            <person name="Kwon S.-W."/>
        </authorList>
    </citation>
    <scope>NUCLEOTIDE SEQUENCE [LARGE SCALE GENOMIC DNA]</scope>
    <source>
        <strain evidence="2 3">KADR8-3</strain>
    </source>
</reference>
<evidence type="ECO:0000256" key="1">
    <source>
        <dbReference type="SAM" id="Phobius"/>
    </source>
</evidence>
<accession>A0A2S0MF78</accession>
<organism evidence="2 3">
    <name type="scientific">Ottowia oryzae</name>
    <dbReference type="NCBI Taxonomy" id="2109914"/>
    <lineage>
        <taxon>Bacteria</taxon>
        <taxon>Pseudomonadati</taxon>
        <taxon>Pseudomonadota</taxon>
        <taxon>Betaproteobacteria</taxon>
        <taxon>Burkholderiales</taxon>
        <taxon>Comamonadaceae</taxon>
        <taxon>Ottowia</taxon>
    </lineage>
</organism>
<gene>
    <name evidence="2" type="ORF">C6570_10080</name>
</gene>
<feature type="transmembrane region" description="Helical" evidence="1">
    <location>
        <begin position="73"/>
        <end position="94"/>
    </location>
</feature>
<evidence type="ECO:0000313" key="2">
    <source>
        <dbReference type="EMBL" id="AVO34534.1"/>
    </source>
</evidence>
<feature type="transmembrane region" description="Helical" evidence="1">
    <location>
        <begin position="115"/>
        <end position="136"/>
    </location>
</feature>
<feature type="transmembrane region" description="Helical" evidence="1">
    <location>
        <begin position="142"/>
        <end position="163"/>
    </location>
</feature>
<dbReference type="AlphaFoldDB" id="A0A2S0MF78"/>
<dbReference type="EMBL" id="CP027666">
    <property type="protein sequence ID" value="AVO34534.1"/>
    <property type="molecule type" value="Genomic_DNA"/>
</dbReference>
<keyword evidence="3" id="KW-1185">Reference proteome</keyword>
<name>A0A2S0MF78_9BURK</name>
<keyword evidence="1" id="KW-0812">Transmembrane</keyword>
<protein>
    <submittedName>
        <fullName evidence="2">Uncharacterized protein</fullName>
    </submittedName>
</protein>
<proteinExistence type="predicted"/>
<dbReference type="KEGG" id="otk:C6570_10080"/>
<evidence type="ECO:0000313" key="3">
    <source>
        <dbReference type="Proteomes" id="UP000239709"/>
    </source>
</evidence>
<sequence>MHIDWKKRLYNYVPDIAPEVPSLGAIAIRVLVSITTGMWLTFLPTYFFIIYMLHEKFFSYDFFSDGVFGLKTFLVVLLVLLLVTAFYLWGFLLLGKKACIAYTKPDRKDYNMYRWLTYLMLALSVFMHAIFYAFGSETNHEIRVLSFSLIGFILVWAITSFLGANLIKKVINWVPSVAFIVLSATIPALNADITADLVRIGLINFNVGGGVHAKVFSTDNPDKIIYEGKLLLLTPNNAYFREGKKSYKIIKQSENITVSIGKG</sequence>
<dbReference type="Proteomes" id="UP000239709">
    <property type="component" value="Chromosome"/>
</dbReference>
<feature type="transmembrane region" description="Helical" evidence="1">
    <location>
        <begin position="170"/>
        <end position="189"/>
    </location>
</feature>